<dbReference type="PANTHER" id="PTHR11750:SF26">
    <property type="entry name" value="PROTEIN N-TERMINAL AMIDASE"/>
    <property type="match status" value="1"/>
</dbReference>
<dbReference type="InterPro" id="IPR003010">
    <property type="entry name" value="C-N_Hydrolase"/>
</dbReference>
<name>A0A833S3H9_PHYIN</name>
<dbReference type="GO" id="GO:0030163">
    <property type="term" value="P:protein catabolic process"/>
    <property type="evidence" value="ECO:0007669"/>
    <property type="project" value="TreeGrafter"/>
</dbReference>
<protein>
    <submittedName>
        <fullName evidence="2">Carbon-nitrogen hydrolase</fullName>
    </submittedName>
</protein>
<dbReference type="InterPro" id="IPR036526">
    <property type="entry name" value="C-N_Hydrolase_sf"/>
</dbReference>
<sequence>MKHVDNMVAPLSEEDNIDVLMLSEMMFTGYVFDLKADVAQVAEVAGQGDTFHWCQHQALQLHCMVTCGYVEKEGELLYNSMMVVNPDGELVCNPRKTFLYETDKSWATAGGGFQTW</sequence>
<reference evidence="2" key="1">
    <citation type="submission" date="2020-04" db="EMBL/GenBank/DDBJ databases">
        <title>Hybrid Assembly of Korean Phytophthora infestans isolates.</title>
        <authorList>
            <person name="Prokchorchik M."/>
            <person name="Lee Y."/>
            <person name="Seo J."/>
            <person name="Cho J.-H."/>
            <person name="Park Y.-E."/>
            <person name="Jang D.-C."/>
            <person name="Im J.-S."/>
            <person name="Choi J.-G."/>
            <person name="Park H.-J."/>
            <person name="Lee G.-B."/>
            <person name="Lee Y.-G."/>
            <person name="Hong S.-Y."/>
            <person name="Cho K."/>
            <person name="Sohn K.H."/>
        </authorList>
    </citation>
    <scope>NUCLEOTIDE SEQUENCE</scope>
    <source>
        <strain evidence="2">KR_1_A1</strain>
    </source>
</reference>
<gene>
    <name evidence="2" type="ORF">GN244_ATG19911</name>
</gene>
<dbReference type="EMBL" id="WSZM01001057">
    <property type="protein sequence ID" value="KAF4028412.1"/>
    <property type="molecule type" value="Genomic_DNA"/>
</dbReference>
<dbReference type="Pfam" id="PF00795">
    <property type="entry name" value="CN_hydrolase"/>
    <property type="match status" value="1"/>
</dbReference>
<evidence type="ECO:0000259" key="1">
    <source>
        <dbReference type="Pfam" id="PF00795"/>
    </source>
</evidence>
<comment type="caution">
    <text evidence="2">The sequence shown here is derived from an EMBL/GenBank/DDBJ whole genome shotgun (WGS) entry which is preliminary data.</text>
</comment>
<dbReference type="Proteomes" id="UP000602510">
    <property type="component" value="Unassembled WGS sequence"/>
</dbReference>
<keyword evidence="3" id="KW-1185">Reference proteome</keyword>
<dbReference type="GO" id="GO:0070773">
    <property type="term" value="F:protein-N-terminal glutamine amidohydrolase activity"/>
    <property type="evidence" value="ECO:0007669"/>
    <property type="project" value="InterPro"/>
</dbReference>
<accession>A0A833S3H9</accession>
<feature type="domain" description="CN hydrolase" evidence="1">
    <location>
        <begin position="4"/>
        <end position="100"/>
    </location>
</feature>
<organism evidence="2 3">
    <name type="scientific">Phytophthora infestans</name>
    <name type="common">Potato late blight agent</name>
    <name type="synonym">Botrytis infestans</name>
    <dbReference type="NCBI Taxonomy" id="4787"/>
    <lineage>
        <taxon>Eukaryota</taxon>
        <taxon>Sar</taxon>
        <taxon>Stramenopiles</taxon>
        <taxon>Oomycota</taxon>
        <taxon>Peronosporomycetes</taxon>
        <taxon>Peronosporales</taxon>
        <taxon>Peronosporaceae</taxon>
        <taxon>Phytophthora</taxon>
    </lineage>
</organism>
<evidence type="ECO:0000313" key="3">
    <source>
        <dbReference type="Proteomes" id="UP000602510"/>
    </source>
</evidence>
<proteinExistence type="predicted"/>
<dbReference type="GO" id="GO:0008418">
    <property type="term" value="F:protein-N-terminal asparagine amidohydrolase activity"/>
    <property type="evidence" value="ECO:0007669"/>
    <property type="project" value="InterPro"/>
</dbReference>
<evidence type="ECO:0000313" key="2">
    <source>
        <dbReference type="EMBL" id="KAF4028412.1"/>
    </source>
</evidence>
<keyword evidence="2" id="KW-0378">Hydrolase</keyword>
<dbReference type="InterPro" id="IPR039703">
    <property type="entry name" value="Nta1"/>
</dbReference>
<dbReference type="PANTHER" id="PTHR11750">
    <property type="entry name" value="PROTEIN N-TERMINAL AMIDASE"/>
    <property type="match status" value="1"/>
</dbReference>
<dbReference type="SUPFAM" id="SSF56317">
    <property type="entry name" value="Carbon-nitrogen hydrolase"/>
    <property type="match status" value="1"/>
</dbReference>
<dbReference type="Gene3D" id="3.60.110.10">
    <property type="entry name" value="Carbon-nitrogen hydrolase"/>
    <property type="match status" value="1"/>
</dbReference>
<dbReference type="AlphaFoldDB" id="A0A833S3H9"/>